<dbReference type="Proteomes" id="UP001611450">
    <property type="component" value="Unassembled WGS sequence"/>
</dbReference>
<reference evidence="2 3" key="1">
    <citation type="submission" date="2024-10" db="EMBL/GenBank/DDBJ databases">
        <title>The Natural Products Discovery Center: Release of the First 8490 Sequenced Strains for Exploring Actinobacteria Biosynthetic Diversity.</title>
        <authorList>
            <person name="Kalkreuter E."/>
            <person name="Kautsar S.A."/>
            <person name="Yang D."/>
            <person name="Bader C.D."/>
            <person name="Teijaro C.N."/>
            <person name="Fluegel L."/>
            <person name="Davis C.M."/>
            <person name="Simpson J.R."/>
            <person name="Lauterbach L."/>
            <person name="Steele A.D."/>
            <person name="Gui C."/>
            <person name="Meng S."/>
            <person name="Li G."/>
            <person name="Viehrig K."/>
            <person name="Ye F."/>
            <person name="Su P."/>
            <person name="Kiefer A.F."/>
            <person name="Nichols A."/>
            <person name="Cepeda A.J."/>
            <person name="Yan W."/>
            <person name="Fan B."/>
            <person name="Jiang Y."/>
            <person name="Adhikari A."/>
            <person name="Zheng C.-J."/>
            <person name="Schuster L."/>
            <person name="Cowan T.M."/>
            <person name="Smanski M.J."/>
            <person name="Chevrette M.G."/>
            <person name="De Carvalho L.P.S."/>
            <person name="Shen B."/>
        </authorList>
    </citation>
    <scope>NUCLEOTIDE SEQUENCE [LARGE SCALE GENOMIC DNA]</scope>
    <source>
        <strain evidence="2 3">NPDC019626</strain>
    </source>
</reference>
<feature type="signal peptide" evidence="1">
    <location>
        <begin position="1"/>
        <end position="38"/>
    </location>
</feature>
<evidence type="ECO:0000313" key="3">
    <source>
        <dbReference type="Proteomes" id="UP001611450"/>
    </source>
</evidence>
<organism evidence="2 3">
    <name type="scientific">Nocardia beijingensis</name>
    <dbReference type="NCBI Taxonomy" id="95162"/>
    <lineage>
        <taxon>Bacteria</taxon>
        <taxon>Bacillati</taxon>
        <taxon>Actinomycetota</taxon>
        <taxon>Actinomycetes</taxon>
        <taxon>Mycobacteriales</taxon>
        <taxon>Nocardiaceae</taxon>
        <taxon>Nocardia</taxon>
    </lineage>
</organism>
<name>A0ABW7WJI0_9NOCA</name>
<feature type="chain" id="PRO_5046088413" evidence="1">
    <location>
        <begin position="39"/>
        <end position="144"/>
    </location>
</feature>
<gene>
    <name evidence="2" type="ORF">ACH47G_21910</name>
</gene>
<evidence type="ECO:0000313" key="2">
    <source>
        <dbReference type="EMBL" id="MFI2323148.1"/>
    </source>
</evidence>
<dbReference type="EMBL" id="JBIRXV010000004">
    <property type="protein sequence ID" value="MFI2323148.1"/>
    <property type="molecule type" value="Genomic_DNA"/>
</dbReference>
<protein>
    <submittedName>
        <fullName evidence="2">Uncharacterized protein</fullName>
    </submittedName>
</protein>
<keyword evidence="1" id="KW-0732">Signal</keyword>
<keyword evidence="3" id="KW-1185">Reference proteome</keyword>
<evidence type="ECO:0000256" key="1">
    <source>
        <dbReference type="SAM" id="SignalP"/>
    </source>
</evidence>
<proteinExistence type="predicted"/>
<accession>A0ABW7WJI0</accession>
<dbReference type="RefSeq" id="WP_396948961.1">
    <property type="nucleotide sequence ID" value="NZ_JBIRXV010000004.1"/>
</dbReference>
<comment type="caution">
    <text evidence="2">The sequence shown here is derived from an EMBL/GenBank/DDBJ whole genome shotgun (WGS) entry which is preliminary data.</text>
</comment>
<sequence length="144" mass="14828">MGMQDQTYYRTGGIVRTTTLAVAAAFAALAVGAAPAHASAEKQDGPVSLTVIGEGLVIGKTVTTYASPGGEGKVQAYYIVVSPDGQAKRINSEVTQPGAKGSGVYRDSYGPTGGFLDGTRICAGWWDPTGRVSISGYPCVTIHK</sequence>